<gene>
    <name evidence="1" type="ORF">C0V82_20035</name>
</gene>
<dbReference type="SUPFAM" id="SSF53850">
    <property type="entry name" value="Periplasmic binding protein-like II"/>
    <property type="match status" value="1"/>
</dbReference>
<dbReference type="KEGG" id="ncb:C0V82_20035"/>
<evidence type="ECO:0000313" key="2">
    <source>
        <dbReference type="Proteomes" id="UP000234752"/>
    </source>
</evidence>
<keyword evidence="2" id="KW-1185">Reference proteome</keyword>
<dbReference type="AlphaFoldDB" id="A0A2K9NHQ5"/>
<dbReference type="OrthoDB" id="7374754at2"/>
<protein>
    <submittedName>
        <fullName evidence="1">Nitrate ABC transporter substrate-binding protein</fullName>
    </submittedName>
</protein>
<dbReference type="InterPro" id="IPR006311">
    <property type="entry name" value="TAT_signal"/>
</dbReference>
<dbReference type="Proteomes" id="UP000234752">
    <property type="component" value="Chromosome eg_2"/>
</dbReference>
<dbReference type="Pfam" id="PF09084">
    <property type="entry name" value="NMT1"/>
    <property type="match status" value="1"/>
</dbReference>
<dbReference type="PROSITE" id="PS51318">
    <property type="entry name" value="TAT"/>
    <property type="match status" value="1"/>
</dbReference>
<reference evidence="1 2" key="1">
    <citation type="submission" date="2017-12" db="EMBL/GenBank/DDBJ databases">
        <title>Genomes of bacteria within cyanobacterial aggregates.</title>
        <authorList>
            <person name="Cai H."/>
        </authorList>
    </citation>
    <scope>NUCLEOTIDE SEQUENCE [LARGE SCALE GENOMIC DNA]</scope>
    <source>
        <strain evidence="1 2">TH16</strain>
    </source>
</reference>
<dbReference type="PANTHER" id="PTHR30024:SF21">
    <property type="entry name" value="ABC TRANSPORTER SUBSTRATE-BINDING PROTEIN"/>
    <property type="match status" value="1"/>
</dbReference>
<dbReference type="PANTHER" id="PTHR30024">
    <property type="entry name" value="ALIPHATIC SULFONATES-BINDING PROTEIN-RELATED"/>
    <property type="match status" value="1"/>
</dbReference>
<proteinExistence type="predicted"/>
<evidence type="ECO:0000313" key="1">
    <source>
        <dbReference type="EMBL" id="AUN32620.1"/>
    </source>
</evidence>
<sequence>MINRRFLLKAGVAGLAAVTAPAIITRAQALPKSIRIAGGVNFAQGQLQLTGYAAVIEHQGWLAAELDKRGVALEPFAVSHKATGPQINEGFANRSLEFASYGDLPTIICNANGVQTRLLVPNGMGGSGDTFLVVPAGSTAKDVGDLKGKRIAVHRGRPWEIPFFRLLAARGLSPSDFTILNIDPMTGAAAVSAGKIDGLFTMTDAYLLEEKGVARILWSSKGQGPEWKMRTEMFGRKDFIESQPELTQLVVTAYVKAAHWASDPANKDKYLEFQGRTGTPRSVLSRTYDEQGDAWRQRWAPLFAPDIAQRYQDTVQYALDNKLIRQRIDAASLLAPSFAGNALKNLGLEGYWRRQA</sequence>
<organism evidence="1 2">
    <name type="scientific">Niveispirillum cyanobacteriorum</name>
    <dbReference type="NCBI Taxonomy" id="1612173"/>
    <lineage>
        <taxon>Bacteria</taxon>
        <taxon>Pseudomonadati</taxon>
        <taxon>Pseudomonadota</taxon>
        <taxon>Alphaproteobacteria</taxon>
        <taxon>Rhodospirillales</taxon>
        <taxon>Azospirillaceae</taxon>
        <taxon>Niveispirillum</taxon>
    </lineage>
</organism>
<name>A0A2K9NHQ5_9PROT</name>
<dbReference type="Gene3D" id="3.40.190.10">
    <property type="entry name" value="Periplasmic binding protein-like II"/>
    <property type="match status" value="2"/>
</dbReference>
<dbReference type="EMBL" id="CP025612">
    <property type="protein sequence ID" value="AUN32620.1"/>
    <property type="molecule type" value="Genomic_DNA"/>
</dbReference>
<dbReference type="InterPro" id="IPR015168">
    <property type="entry name" value="SsuA/THI5"/>
</dbReference>
<accession>A0A2K9NHQ5</accession>
<dbReference type="RefSeq" id="WP_102114153.1">
    <property type="nucleotide sequence ID" value="NZ_BMGN01000007.1"/>
</dbReference>